<dbReference type="InterPro" id="IPR013783">
    <property type="entry name" value="Ig-like_fold"/>
</dbReference>
<evidence type="ECO:0000256" key="1">
    <source>
        <dbReference type="SAM" id="MobiDB-lite"/>
    </source>
</evidence>
<feature type="compositionally biased region" description="Polar residues" evidence="1">
    <location>
        <begin position="131"/>
        <end position="144"/>
    </location>
</feature>
<reference evidence="2 3" key="1">
    <citation type="journal article" date="2013" name="PLoS ONE">
        <title>Genomic analysis of Melioribacter roseus, facultatively anaerobic organotrophic bacterium representing a novel deep lineage within Bacteriodetes/Chlorobi group.</title>
        <authorList>
            <person name="Kadnikov V.V."/>
            <person name="Mardanov A.V."/>
            <person name="Podosokorskaya O.A."/>
            <person name="Gavrilov S.N."/>
            <person name="Kublanov I.V."/>
            <person name="Beletsky A.V."/>
            <person name="Bonch-Osmolovskaya E.A."/>
            <person name="Ravin N.V."/>
        </authorList>
    </citation>
    <scope>NUCLEOTIDE SEQUENCE [LARGE SCALE GENOMIC DNA]</scope>
    <source>
        <strain evidence="3">JCM 17771 / P3M-2</strain>
    </source>
</reference>
<keyword evidence="3" id="KW-1185">Reference proteome</keyword>
<dbReference type="Gene3D" id="2.60.40.10">
    <property type="entry name" value="Immunoglobulins"/>
    <property type="match status" value="1"/>
</dbReference>
<name>I6Z4X4_MELRP</name>
<evidence type="ECO:0000313" key="2">
    <source>
        <dbReference type="EMBL" id="AFN74205.1"/>
    </source>
</evidence>
<dbReference type="OrthoDB" id="9807496at2"/>
<gene>
    <name evidence="2" type="ordered locus">MROS_0964</name>
</gene>
<evidence type="ECO:0000313" key="3">
    <source>
        <dbReference type="Proteomes" id="UP000009011"/>
    </source>
</evidence>
<dbReference type="AlphaFoldDB" id="I6Z4X4"/>
<dbReference type="eggNOG" id="ENOG5032VXB">
    <property type="taxonomic scope" value="Bacteria"/>
</dbReference>
<dbReference type="HOGENOM" id="CLU_276788_0_0_10"/>
<sequence>MNKVKYLLLLIFGLAFISEGQVLQHKPSDFRADVNYRRNSNVDGNNIRATIFNSGYSGDPSNRPDYIDYEWPKNTNRIYIALVEIFLGGEVVGNTGEKIYLVEIPTGRTDPVTGNSWNIEPVPGFVNPQQSEIARSDNPNSWPTGVQGGWRDKRSDPNDPGWVGSWNGFFGKNIFNADQEFYYVTSDDLYKRQPYTPDTTDPSRGGLGLLMDVRTLAWSQVLINDVLFFIHDIKNDGTKTIEKTSFCLFVADWVGGDAPDDYPYVDLQTATTFLTDADRIGTEAFGANPVGVASLKYIETPGNQVNGIDDDGDSDQYPDLVAMITDSDNRIPHFTAEDFQARFIRPGDKIVLIEPNTYNRIIATYPANGGTVTSLGKEYYLPPEGITVSEDTLANGLDEDFDGLIDEKETLHLYHINEITQTTNPVRYINYLNFNPGDTVKRGFAVAGLNAEWNYFNVAPMIDESRDDGFDNDNDWDSFLDDNGLDGVRGNGDEGEGDGKPSSGAGTEFPGEPGIDKTDVSETDLIGITSALQIPDGTLNFNTAPDKGMWDLLMTPGRINLVRQVGEFQTYVSSGYFPILPGQRQRMAVSIAISGGGNTKDADIESVIKKQRQATTAYAADYQFAQAPLQVTLTAVAGDGQVTLYWDDEAEKSFDRYINKIGGNGHDFEGYRIYRATDAAFQDAKVITDAYGVKTLLRPIAQFDLKDGITGLHPIDINGVKFDLGNDTGLRHVYVDRDVVNGQRYFYAVTAYDFGYEPARIPPTETPIQVNVYNDGTITHSKNVAIVRPTASAAGYLPPEVDYFEHAEGGATGSVNINVIDPLRIKDGHEYEITFKDTILKIENRDVAKTSSFSLKDVTEGVYLLSDDPRTEFEDELPVIDGFQLSFNNVQDISINNLKTGWNDDGIYQFNFEPVLYLTVKGIQKPSDYKIIIGEPGSAFSKDTTLFGKHFPSKPVNFKVINVTENKEIEFVFSERDGNDGRLSIDPVSGRADAIYFFETDKSGKSRFTWQFVLNLKGQRNPEAGDTANIFLNKPFLSYDVYRFRMKSSAVSQEKARDELDRIRVVPNPYIAAETWEPRNTYTSGRGPREIHFINLPAKCTIRIFNVSGALVKTIEHESIFENGTEIWDVMSDEKFEISYGIYVYHIDAPGIGQKTGTFAIIK</sequence>
<feature type="region of interest" description="Disordered" evidence="1">
    <location>
        <begin position="481"/>
        <end position="514"/>
    </location>
</feature>
<dbReference type="EMBL" id="CP003557">
    <property type="protein sequence ID" value="AFN74205.1"/>
    <property type="molecule type" value="Genomic_DNA"/>
</dbReference>
<dbReference type="PATRIC" id="fig|1191523.3.peg.1018"/>
<proteinExistence type="predicted"/>
<accession>I6Z4X4</accession>
<dbReference type="KEGG" id="mro:MROS_0964"/>
<dbReference type="STRING" id="1191523.MROS_0964"/>
<dbReference type="RefSeq" id="WP_014855641.1">
    <property type="nucleotide sequence ID" value="NC_018178.1"/>
</dbReference>
<organism evidence="2 3">
    <name type="scientific">Melioribacter roseus (strain DSM 23840 / JCM 17771 / VKM B-2668 / P3M-2)</name>
    <dbReference type="NCBI Taxonomy" id="1191523"/>
    <lineage>
        <taxon>Bacteria</taxon>
        <taxon>Pseudomonadati</taxon>
        <taxon>Ignavibacteriota</taxon>
        <taxon>Ignavibacteria</taxon>
        <taxon>Ignavibacteriales</taxon>
        <taxon>Melioribacteraceae</taxon>
        <taxon>Melioribacter</taxon>
    </lineage>
</organism>
<dbReference type="Proteomes" id="UP000009011">
    <property type="component" value="Chromosome"/>
</dbReference>
<protein>
    <submittedName>
        <fullName evidence="2">Uncharacterized protein</fullName>
    </submittedName>
</protein>
<feature type="region of interest" description="Disordered" evidence="1">
    <location>
        <begin position="131"/>
        <end position="158"/>
    </location>
</feature>